<keyword evidence="2" id="KW-1185">Reference proteome</keyword>
<dbReference type="EMBL" id="MCFL01000042">
    <property type="protein sequence ID" value="ORZ32766.1"/>
    <property type="molecule type" value="Genomic_DNA"/>
</dbReference>
<dbReference type="Proteomes" id="UP000193411">
    <property type="component" value="Unassembled WGS sequence"/>
</dbReference>
<protein>
    <submittedName>
        <fullName evidence="1">Uncharacterized protein</fullName>
    </submittedName>
</protein>
<evidence type="ECO:0000313" key="1">
    <source>
        <dbReference type="EMBL" id="ORZ32766.1"/>
    </source>
</evidence>
<dbReference type="AlphaFoldDB" id="A0A1Y2HDX0"/>
<evidence type="ECO:0000313" key="2">
    <source>
        <dbReference type="Proteomes" id="UP000193411"/>
    </source>
</evidence>
<comment type="caution">
    <text evidence="1">The sequence shown here is derived from an EMBL/GenBank/DDBJ whole genome shotgun (WGS) entry which is preliminary data.</text>
</comment>
<gene>
    <name evidence="1" type="ORF">BCR44DRAFT_1439552</name>
</gene>
<accession>A0A1Y2HDX0</accession>
<reference evidence="1 2" key="1">
    <citation type="submission" date="2016-07" db="EMBL/GenBank/DDBJ databases">
        <title>Pervasive Adenine N6-methylation of Active Genes in Fungi.</title>
        <authorList>
            <consortium name="DOE Joint Genome Institute"/>
            <person name="Mondo S.J."/>
            <person name="Dannebaum R.O."/>
            <person name="Kuo R.C."/>
            <person name="Labutti K."/>
            <person name="Haridas S."/>
            <person name="Kuo A."/>
            <person name="Salamov A."/>
            <person name="Ahrendt S.R."/>
            <person name="Lipzen A."/>
            <person name="Sullivan W."/>
            <person name="Andreopoulos W.B."/>
            <person name="Clum A."/>
            <person name="Lindquist E."/>
            <person name="Daum C."/>
            <person name="Ramamoorthy G.K."/>
            <person name="Gryganskyi A."/>
            <person name="Culley D."/>
            <person name="Magnuson J.K."/>
            <person name="James T.Y."/>
            <person name="O'Malley M.A."/>
            <person name="Stajich J.E."/>
            <person name="Spatafora J.W."/>
            <person name="Visel A."/>
            <person name="Grigoriev I.V."/>
        </authorList>
    </citation>
    <scope>NUCLEOTIDE SEQUENCE [LARGE SCALE GENOMIC DNA]</scope>
    <source>
        <strain evidence="1 2">PL171</strain>
    </source>
</reference>
<proteinExistence type="predicted"/>
<name>A0A1Y2HDX0_9FUNG</name>
<organism evidence="1 2">
    <name type="scientific">Catenaria anguillulae PL171</name>
    <dbReference type="NCBI Taxonomy" id="765915"/>
    <lineage>
        <taxon>Eukaryota</taxon>
        <taxon>Fungi</taxon>
        <taxon>Fungi incertae sedis</taxon>
        <taxon>Blastocladiomycota</taxon>
        <taxon>Blastocladiomycetes</taxon>
        <taxon>Blastocladiales</taxon>
        <taxon>Catenariaceae</taxon>
        <taxon>Catenaria</taxon>
    </lineage>
</organism>
<sequence length="157" mass="17717">MRRSLAFGRLSGMQMFRKGRVQECLQLLLRPICFGLAVWPPIWTCTSRDPVVSTPAASIFTRFITPHPSAPQPQLRPRPQRQLELSPCPSHLKFALPRVPPFTCIPHESPSVSPTSQLLHECVIWSHPRTSPLSSALCFPTCIETRRCHPTPCPCDR</sequence>